<dbReference type="SMR" id="A0A482WYB3"/>
<evidence type="ECO:0000256" key="1">
    <source>
        <dbReference type="SAM" id="MobiDB-lite"/>
    </source>
</evidence>
<keyword evidence="4" id="KW-1185">Reference proteome</keyword>
<dbReference type="GO" id="GO:0000226">
    <property type="term" value="P:microtubule cytoskeleton organization"/>
    <property type="evidence" value="ECO:0007669"/>
    <property type="project" value="TreeGrafter"/>
</dbReference>
<dbReference type="GO" id="GO:0035091">
    <property type="term" value="F:phosphatidylinositol binding"/>
    <property type="evidence" value="ECO:0007669"/>
    <property type="project" value="TreeGrafter"/>
</dbReference>
<dbReference type="GO" id="GO:0005938">
    <property type="term" value="C:cell cortex"/>
    <property type="evidence" value="ECO:0007669"/>
    <property type="project" value="TreeGrafter"/>
</dbReference>
<dbReference type="AlphaFoldDB" id="A0A482WYB3"/>
<dbReference type="OrthoDB" id="6264899at2759"/>
<dbReference type="GO" id="GO:0016324">
    <property type="term" value="C:apical plasma membrane"/>
    <property type="evidence" value="ECO:0007669"/>
    <property type="project" value="TreeGrafter"/>
</dbReference>
<feature type="domain" description="PDZ" evidence="2">
    <location>
        <begin position="24"/>
        <end position="79"/>
    </location>
</feature>
<sequence>MYDDERLNDSQHQLWKQREIVTLYIPVHDTEKAGLGVSVKGKTSGGGGGSPASDLGIFIKNVLHGGAASRDGRLRTNDKKGNYDAKNEKEKRRRRRRESDR</sequence>
<gene>
    <name evidence="3" type="ORF">LSTR_LSTR015748</name>
</gene>
<dbReference type="Proteomes" id="UP000291343">
    <property type="component" value="Unassembled WGS sequence"/>
</dbReference>
<dbReference type="SUPFAM" id="SSF50156">
    <property type="entry name" value="PDZ domain-like"/>
    <property type="match status" value="1"/>
</dbReference>
<feature type="compositionally biased region" description="Basic residues" evidence="1">
    <location>
        <begin position="91"/>
        <end position="101"/>
    </location>
</feature>
<dbReference type="InterPro" id="IPR052213">
    <property type="entry name" value="PAR3"/>
</dbReference>
<evidence type="ECO:0000313" key="3">
    <source>
        <dbReference type="EMBL" id="RZF38256.1"/>
    </source>
</evidence>
<dbReference type="InParanoid" id="A0A482WYB3"/>
<dbReference type="Pfam" id="PF00595">
    <property type="entry name" value="PDZ"/>
    <property type="match status" value="1"/>
</dbReference>
<dbReference type="GO" id="GO:0045197">
    <property type="term" value="P:establishment or maintenance of epithelial cell apical/basal polarity"/>
    <property type="evidence" value="ECO:0007669"/>
    <property type="project" value="TreeGrafter"/>
</dbReference>
<feature type="region of interest" description="Disordered" evidence="1">
    <location>
        <begin position="68"/>
        <end position="101"/>
    </location>
</feature>
<dbReference type="GO" id="GO:0005912">
    <property type="term" value="C:adherens junction"/>
    <property type="evidence" value="ECO:0007669"/>
    <property type="project" value="TreeGrafter"/>
</dbReference>
<dbReference type="GO" id="GO:0051660">
    <property type="term" value="P:establishment of centrosome localization"/>
    <property type="evidence" value="ECO:0007669"/>
    <property type="project" value="TreeGrafter"/>
</dbReference>
<dbReference type="GO" id="GO:0043296">
    <property type="term" value="C:apical junction complex"/>
    <property type="evidence" value="ECO:0007669"/>
    <property type="project" value="TreeGrafter"/>
</dbReference>
<dbReference type="PANTHER" id="PTHR16484">
    <property type="entry name" value="PARTITIONING DEFECTIVE 3 RELATED"/>
    <property type="match status" value="1"/>
</dbReference>
<evidence type="ECO:0000313" key="4">
    <source>
        <dbReference type="Proteomes" id="UP000291343"/>
    </source>
</evidence>
<accession>A0A482WYB3</accession>
<dbReference type="GO" id="GO:0007155">
    <property type="term" value="P:cell adhesion"/>
    <property type="evidence" value="ECO:0007669"/>
    <property type="project" value="TreeGrafter"/>
</dbReference>
<organism evidence="3 4">
    <name type="scientific">Laodelphax striatellus</name>
    <name type="common">Small brown planthopper</name>
    <name type="synonym">Delphax striatella</name>
    <dbReference type="NCBI Taxonomy" id="195883"/>
    <lineage>
        <taxon>Eukaryota</taxon>
        <taxon>Metazoa</taxon>
        <taxon>Ecdysozoa</taxon>
        <taxon>Arthropoda</taxon>
        <taxon>Hexapoda</taxon>
        <taxon>Insecta</taxon>
        <taxon>Pterygota</taxon>
        <taxon>Neoptera</taxon>
        <taxon>Paraneoptera</taxon>
        <taxon>Hemiptera</taxon>
        <taxon>Auchenorrhyncha</taxon>
        <taxon>Fulgoroidea</taxon>
        <taxon>Delphacidae</taxon>
        <taxon>Criomorphinae</taxon>
        <taxon>Laodelphax</taxon>
    </lineage>
</organism>
<protein>
    <recommendedName>
        <fullName evidence="2">PDZ domain-containing protein</fullName>
    </recommendedName>
</protein>
<dbReference type="STRING" id="195883.A0A482WYB3"/>
<dbReference type="Gene3D" id="2.30.42.10">
    <property type="match status" value="1"/>
</dbReference>
<reference evidence="3 4" key="1">
    <citation type="journal article" date="2017" name="Gigascience">
        <title>Genome sequence of the small brown planthopper, Laodelphax striatellus.</title>
        <authorList>
            <person name="Zhu J."/>
            <person name="Jiang F."/>
            <person name="Wang X."/>
            <person name="Yang P."/>
            <person name="Bao Y."/>
            <person name="Zhao W."/>
            <person name="Wang W."/>
            <person name="Lu H."/>
            <person name="Wang Q."/>
            <person name="Cui N."/>
            <person name="Li J."/>
            <person name="Chen X."/>
            <person name="Luo L."/>
            <person name="Yu J."/>
            <person name="Kang L."/>
            <person name="Cui F."/>
        </authorList>
    </citation>
    <scope>NUCLEOTIDE SEQUENCE [LARGE SCALE GENOMIC DNA]</scope>
    <source>
        <strain evidence="3">Lst14</strain>
    </source>
</reference>
<dbReference type="GO" id="GO:0008104">
    <property type="term" value="P:intracellular protein localization"/>
    <property type="evidence" value="ECO:0007669"/>
    <property type="project" value="TreeGrafter"/>
</dbReference>
<dbReference type="PROSITE" id="PS50106">
    <property type="entry name" value="PDZ"/>
    <property type="match status" value="1"/>
</dbReference>
<proteinExistence type="predicted"/>
<dbReference type="InterPro" id="IPR036034">
    <property type="entry name" value="PDZ_sf"/>
</dbReference>
<dbReference type="EMBL" id="QKKF02022782">
    <property type="protein sequence ID" value="RZF38256.1"/>
    <property type="molecule type" value="Genomic_DNA"/>
</dbReference>
<feature type="compositionally biased region" description="Basic and acidic residues" evidence="1">
    <location>
        <begin position="70"/>
        <end position="90"/>
    </location>
</feature>
<dbReference type="PANTHER" id="PTHR16484:SF17">
    <property type="entry name" value="BAZOOKA, ISOFORM B"/>
    <property type="match status" value="1"/>
</dbReference>
<evidence type="ECO:0000259" key="2">
    <source>
        <dbReference type="PROSITE" id="PS50106"/>
    </source>
</evidence>
<name>A0A482WYB3_LAOST</name>
<dbReference type="InterPro" id="IPR001478">
    <property type="entry name" value="PDZ"/>
</dbReference>
<dbReference type="GO" id="GO:0030010">
    <property type="term" value="P:establishment of cell polarity"/>
    <property type="evidence" value="ECO:0007669"/>
    <property type="project" value="TreeGrafter"/>
</dbReference>
<comment type="caution">
    <text evidence="3">The sequence shown here is derived from an EMBL/GenBank/DDBJ whole genome shotgun (WGS) entry which is preliminary data.</text>
</comment>